<proteinExistence type="predicted"/>
<feature type="transmembrane region" description="Helical" evidence="6">
    <location>
        <begin position="816"/>
        <end position="832"/>
    </location>
</feature>
<dbReference type="AlphaFoldDB" id="A0A951IYA8"/>
<feature type="transmembrane region" description="Helical" evidence="6">
    <location>
        <begin position="839"/>
        <end position="858"/>
    </location>
</feature>
<dbReference type="PANTHER" id="PTHR30071">
    <property type="entry name" value="HEME EXPORTER PROTEIN C"/>
    <property type="match status" value="1"/>
</dbReference>
<evidence type="ECO:0000256" key="2">
    <source>
        <dbReference type="ARBA" id="ARBA00022692"/>
    </source>
</evidence>
<feature type="transmembrane region" description="Helical" evidence="6">
    <location>
        <begin position="1026"/>
        <end position="1046"/>
    </location>
</feature>
<feature type="transmembrane region" description="Helical" evidence="6">
    <location>
        <begin position="782"/>
        <end position="804"/>
    </location>
</feature>
<evidence type="ECO:0000256" key="6">
    <source>
        <dbReference type="SAM" id="Phobius"/>
    </source>
</evidence>
<dbReference type="InterPro" id="IPR045062">
    <property type="entry name" value="Cyt_c_biogenesis_CcsA/CcmC"/>
</dbReference>
<feature type="transmembrane region" description="Helical" evidence="6">
    <location>
        <begin position="77"/>
        <end position="97"/>
    </location>
</feature>
<dbReference type="EMBL" id="RPHB01000005">
    <property type="protein sequence ID" value="MBW3468509.1"/>
    <property type="molecule type" value="Genomic_DNA"/>
</dbReference>
<feature type="transmembrane region" description="Helical" evidence="6">
    <location>
        <begin position="961"/>
        <end position="979"/>
    </location>
</feature>
<dbReference type="InterPro" id="IPR002541">
    <property type="entry name" value="Cyt_c_assembly"/>
</dbReference>
<dbReference type="PANTHER" id="PTHR30071:SF1">
    <property type="entry name" value="CYTOCHROME B_B6 PROTEIN-RELATED"/>
    <property type="match status" value="1"/>
</dbReference>
<comment type="subcellular location">
    <subcellularLocation>
        <location evidence="1">Membrane</location>
        <topology evidence="1">Multi-pass membrane protein</topology>
    </subcellularLocation>
</comment>
<evidence type="ECO:0000256" key="4">
    <source>
        <dbReference type="ARBA" id="ARBA00022989"/>
    </source>
</evidence>
<evidence type="ECO:0000313" key="10">
    <source>
        <dbReference type="Proteomes" id="UP000727490"/>
    </source>
</evidence>
<dbReference type="Pfam" id="PF05140">
    <property type="entry name" value="ResB"/>
    <property type="match status" value="1"/>
</dbReference>
<feature type="transmembrane region" description="Helical" evidence="6">
    <location>
        <begin position="475"/>
        <end position="492"/>
    </location>
</feature>
<keyword evidence="10" id="KW-1185">Reference proteome</keyword>
<evidence type="ECO:0000259" key="7">
    <source>
        <dbReference type="Pfam" id="PF01578"/>
    </source>
</evidence>
<gene>
    <name evidence="9" type="ORF">EGN73_11900</name>
</gene>
<accession>A0A951IYA8</accession>
<dbReference type="Pfam" id="PF01578">
    <property type="entry name" value="Cytochrom_C_asm"/>
    <property type="match status" value="1"/>
</dbReference>
<dbReference type="GO" id="GO:0005886">
    <property type="term" value="C:plasma membrane"/>
    <property type="evidence" value="ECO:0007669"/>
    <property type="project" value="TreeGrafter"/>
</dbReference>
<feature type="domain" description="Cytochrome c assembly protein" evidence="7">
    <location>
        <begin position="810"/>
        <end position="1014"/>
    </location>
</feature>
<dbReference type="GO" id="GO:0020037">
    <property type="term" value="F:heme binding"/>
    <property type="evidence" value="ECO:0007669"/>
    <property type="project" value="InterPro"/>
</dbReference>
<feature type="transmembrane region" description="Helical" evidence="6">
    <location>
        <begin position="46"/>
        <end position="65"/>
    </location>
</feature>
<name>A0A951IYA8_9BACT</name>
<evidence type="ECO:0000256" key="3">
    <source>
        <dbReference type="ARBA" id="ARBA00022748"/>
    </source>
</evidence>
<dbReference type="RefSeq" id="WP_219289925.1">
    <property type="nucleotide sequence ID" value="NZ_RPHB01000005.1"/>
</dbReference>
<organism evidence="9 10">
    <name type="scientific">Arthrospiribacter ruber</name>
    <dbReference type="NCBI Taxonomy" id="2487934"/>
    <lineage>
        <taxon>Bacteria</taxon>
        <taxon>Pseudomonadati</taxon>
        <taxon>Bacteroidota</taxon>
        <taxon>Cytophagia</taxon>
        <taxon>Cytophagales</taxon>
        <taxon>Cyclobacteriaceae</taxon>
        <taxon>Arthrospiribacter</taxon>
    </lineage>
</organism>
<keyword evidence="4 6" id="KW-1133">Transmembrane helix</keyword>
<feature type="transmembrane region" description="Helical" evidence="6">
    <location>
        <begin position="986"/>
        <end position="1006"/>
    </location>
</feature>
<dbReference type="InterPro" id="IPR007816">
    <property type="entry name" value="ResB-like_domain"/>
</dbReference>
<keyword evidence="5 6" id="KW-0472">Membrane</keyword>
<evidence type="ECO:0000313" key="9">
    <source>
        <dbReference type="EMBL" id="MBW3468509.1"/>
    </source>
</evidence>
<reference evidence="9 10" key="1">
    <citation type="journal article" date="2020" name="Syst. Appl. Microbiol.">
        <title>Arthrospiribacter ruber gen. nov., sp. nov., a novel bacterium isolated from Arthrospira cultures.</title>
        <authorList>
            <person name="Waleron M."/>
            <person name="Misztak A."/>
            <person name="Waleron M.M."/>
            <person name="Furmaniak M."/>
            <person name="Mrozik A."/>
            <person name="Waleron K."/>
        </authorList>
    </citation>
    <scope>NUCLEOTIDE SEQUENCE [LARGE SCALE GENOMIC DNA]</scope>
    <source>
        <strain evidence="9 10">DPMB0001</strain>
    </source>
</reference>
<feature type="transmembrane region" description="Helical" evidence="6">
    <location>
        <begin position="925"/>
        <end position="946"/>
    </location>
</feature>
<dbReference type="GO" id="GO:0017004">
    <property type="term" value="P:cytochrome complex assembly"/>
    <property type="evidence" value="ECO:0007669"/>
    <property type="project" value="UniProtKB-KW"/>
</dbReference>
<dbReference type="Proteomes" id="UP000727490">
    <property type="component" value="Unassembled WGS sequence"/>
</dbReference>
<comment type="caution">
    <text evidence="9">The sequence shown here is derived from an EMBL/GenBank/DDBJ whole genome shotgun (WGS) entry which is preliminary data.</text>
</comment>
<evidence type="ECO:0000259" key="8">
    <source>
        <dbReference type="Pfam" id="PF05140"/>
    </source>
</evidence>
<feature type="transmembrane region" description="Helical" evidence="6">
    <location>
        <begin position="750"/>
        <end position="770"/>
    </location>
</feature>
<sequence>MNIFKHLFSTKITLVLLLAFATAMGVATFIENDHGTTVARGLVYEAWWFEIIMVWMAVNFIAHIGQYKLFHKNRWPVGLFHIAFVIIIFGAGVTRYLSEEGIMHIRQGQEADVFYTTAHYFQLKETDQGSNRSIEKNLQLLPKDFQPKKINTKLGDRRFEVRFEDYIQGATEDFIPGNQTYLRISTALSGGREDYVVDKGKFIKMGSLSLSTVNDAEHPIRVFKEDGFWKIGSSVPLQVMEMNTQQMSSVQEGEVQPLKLMTLYQWEEGAFLIRDIHENSKINYIPEPDENQAKNLLDVIKYSIWTEEGSKVQEAFVKMVSFRPAWTTFDFEGRQYAMTFGSKPIKIPFKLYLNAFELERYPGSQSPSSYASEVMVMDGEEEFPYRIYMNNVLDHAGFRFYQSSYDNDERGTIFSVNQDRPGTYITYLGYTLLTLGMLLTLFAKGSRFRILNFKLNKIQKEKTIAATNSLKLEKASFIIASVLLIIISWGMVRPNVPAQSSGSQIVPDFHASQYGKLIVQDLDGRMKPLNTLANEIVRKINGKSFVEIIENGETLRLNPEQFLLAVQMDPRAYSEKPVIKIDKEKSYEVFQKLGKKPTDRLSFSDFLGKEGKYLIQEMVEHANKLKPSERNEGHNELLKTDERFNIFYGLLTGDFLRLFPNKLDYNNTWFTSQEYRQGFEEEDGIFVKNITPLYFQTISEAFESGDWEEAEETLSYISLYQQKAGSEVYPSEMDIKAELLYNKLNLGTRLFGPFWLLGLIMLFSAIWMMFKKTALIRHIWTAGILLSWIGMAAFTFHLSLRWFIAKHPPWSDGFEMLVFVAWGVLLMGLIFGNKSKFTVPLGLLFSGTLLFVSFLDWLNPEITNLMPVLHSYWLKIHVAVIVSGYAPLALAAIIALLCLLLVIFKPKNPKSSWWSSLREMQMVNEMSITIGLFLLTIGTFLGGVWANESWGRYWAWDPKETWALISVIVYAIVLHLRLIPSFKNGMVYNLASLWAFGAIIMTSFGVNYYLSGLHSYAKGDPVPVPLWVYYLVAGLIIISAVAIWKYRKISPEDVEKLSV</sequence>
<feature type="transmembrane region" description="Helical" evidence="6">
    <location>
        <begin position="878"/>
        <end position="904"/>
    </location>
</feature>
<evidence type="ECO:0000256" key="1">
    <source>
        <dbReference type="ARBA" id="ARBA00004141"/>
    </source>
</evidence>
<feature type="transmembrane region" description="Helical" evidence="6">
    <location>
        <begin position="12"/>
        <end position="30"/>
    </location>
</feature>
<feature type="domain" description="ResB-like" evidence="8">
    <location>
        <begin position="339"/>
        <end position="411"/>
    </location>
</feature>
<feature type="transmembrane region" description="Helical" evidence="6">
    <location>
        <begin position="424"/>
        <end position="443"/>
    </location>
</feature>
<keyword evidence="3" id="KW-0201">Cytochrome c-type biogenesis</keyword>
<keyword evidence="2 6" id="KW-0812">Transmembrane</keyword>
<evidence type="ECO:0000256" key="5">
    <source>
        <dbReference type="ARBA" id="ARBA00023136"/>
    </source>
</evidence>
<protein>
    <submittedName>
        <fullName evidence="9">Cytochrome C biogenesis protein</fullName>
    </submittedName>
</protein>